<evidence type="ECO:0000313" key="2">
    <source>
        <dbReference type="EMBL" id="KAG8065830.1"/>
    </source>
</evidence>
<accession>A0A8J5SRR4</accession>
<dbReference type="PANTHER" id="PTHR45224:SF10">
    <property type="entry name" value="OS09G0317700 PROTEIN"/>
    <property type="match status" value="1"/>
</dbReference>
<dbReference type="AlphaFoldDB" id="A0A8J5SRR4"/>
<evidence type="ECO:0000256" key="1">
    <source>
        <dbReference type="SAM" id="Coils"/>
    </source>
</evidence>
<organism evidence="2 3">
    <name type="scientific">Zizania palustris</name>
    <name type="common">Northern wild rice</name>
    <dbReference type="NCBI Taxonomy" id="103762"/>
    <lineage>
        <taxon>Eukaryota</taxon>
        <taxon>Viridiplantae</taxon>
        <taxon>Streptophyta</taxon>
        <taxon>Embryophyta</taxon>
        <taxon>Tracheophyta</taxon>
        <taxon>Spermatophyta</taxon>
        <taxon>Magnoliopsida</taxon>
        <taxon>Liliopsida</taxon>
        <taxon>Poales</taxon>
        <taxon>Poaceae</taxon>
        <taxon>BOP clade</taxon>
        <taxon>Oryzoideae</taxon>
        <taxon>Oryzeae</taxon>
        <taxon>Zizaniinae</taxon>
        <taxon>Zizania</taxon>
    </lineage>
</organism>
<gene>
    <name evidence="2" type="ORF">GUJ93_ZPchr0004g39199</name>
</gene>
<dbReference type="OrthoDB" id="693910at2759"/>
<keyword evidence="1" id="KW-0175">Coiled coil</keyword>
<name>A0A8J5SRR4_ZIZPA</name>
<dbReference type="Proteomes" id="UP000729402">
    <property type="component" value="Unassembled WGS sequence"/>
</dbReference>
<keyword evidence="3" id="KW-1185">Reference proteome</keyword>
<proteinExistence type="predicted"/>
<sequence>MLLVKTGNQKETMRMNTILMWKRGHHVLHGQKMTICDWLKEVYVSGQNAEMLKEKALQMYKDETKQHFTLYYWWTEELRPQGVKGAKAKAKGKLKVPSGNLSREDIELYHESQTVRAASTEKMAEVQLQVAKDQREAALAKERIELAKNERQIIDKYTTLLMADTTHYSISQREEHELALKYFRTILPNRNNASLDDCRRHARLQMPRHRDGRRGQKKSADGGLTIFCPADKAVAAFTSRFKNLTADAQLVLLLYHDGEVNTLATDGTKSFDLTIKNHGDAMRGGSGGKEVGGKGRGLINGRRCAGKQQRWAKLLLLLPGAGRGIWRRRKKRGGAESDAILAERWRTLCATAG</sequence>
<protein>
    <submittedName>
        <fullName evidence="2">Uncharacterized protein</fullName>
    </submittedName>
</protein>
<evidence type="ECO:0000313" key="3">
    <source>
        <dbReference type="Proteomes" id="UP000729402"/>
    </source>
</evidence>
<feature type="coiled-coil region" evidence="1">
    <location>
        <begin position="123"/>
        <end position="150"/>
    </location>
</feature>
<comment type="caution">
    <text evidence="2">The sequence shown here is derived from an EMBL/GenBank/DDBJ whole genome shotgun (WGS) entry which is preliminary data.</text>
</comment>
<dbReference type="EMBL" id="JAAALK010000285">
    <property type="protein sequence ID" value="KAG8065830.1"/>
    <property type="molecule type" value="Genomic_DNA"/>
</dbReference>
<reference evidence="2" key="2">
    <citation type="submission" date="2021-02" db="EMBL/GenBank/DDBJ databases">
        <authorList>
            <person name="Kimball J.A."/>
            <person name="Haas M.W."/>
            <person name="Macchietto M."/>
            <person name="Kono T."/>
            <person name="Duquette J."/>
            <person name="Shao M."/>
        </authorList>
    </citation>
    <scope>NUCLEOTIDE SEQUENCE</scope>
    <source>
        <tissue evidence="2">Fresh leaf tissue</tissue>
    </source>
</reference>
<dbReference type="PANTHER" id="PTHR45224">
    <property type="entry name" value="OS01G0527900 PROTEIN-RELATED"/>
    <property type="match status" value="1"/>
</dbReference>
<reference evidence="2" key="1">
    <citation type="journal article" date="2021" name="bioRxiv">
        <title>Whole Genome Assembly and Annotation of Northern Wild Rice, Zizania palustris L., Supports a Whole Genome Duplication in the Zizania Genus.</title>
        <authorList>
            <person name="Haas M."/>
            <person name="Kono T."/>
            <person name="Macchietto M."/>
            <person name="Millas R."/>
            <person name="McGilp L."/>
            <person name="Shao M."/>
            <person name="Duquette J."/>
            <person name="Hirsch C.N."/>
            <person name="Kimball J."/>
        </authorList>
    </citation>
    <scope>NUCLEOTIDE SEQUENCE</scope>
    <source>
        <tissue evidence="2">Fresh leaf tissue</tissue>
    </source>
</reference>